<feature type="compositionally biased region" description="Polar residues" evidence="1">
    <location>
        <begin position="43"/>
        <end position="63"/>
    </location>
</feature>
<dbReference type="AlphaFoldDB" id="A0A5A7PEW0"/>
<evidence type="ECO:0000256" key="1">
    <source>
        <dbReference type="SAM" id="MobiDB-lite"/>
    </source>
</evidence>
<comment type="caution">
    <text evidence="2">The sequence shown here is derived from an EMBL/GenBank/DDBJ whole genome shotgun (WGS) entry which is preliminary data.</text>
</comment>
<dbReference type="EMBL" id="BKCP01004483">
    <property type="protein sequence ID" value="GER31455.1"/>
    <property type="molecule type" value="Genomic_DNA"/>
</dbReference>
<gene>
    <name evidence="2" type="ORF">STAS_07455</name>
</gene>
<proteinExistence type="predicted"/>
<dbReference type="Proteomes" id="UP000325081">
    <property type="component" value="Unassembled WGS sequence"/>
</dbReference>
<dbReference type="OrthoDB" id="3510at2759"/>
<protein>
    <submittedName>
        <fullName evidence="2">RecF/RecN/SMC N terminal domain protein</fullName>
    </submittedName>
</protein>
<name>A0A5A7PEW0_STRAF</name>
<keyword evidence="3" id="KW-1185">Reference proteome</keyword>
<evidence type="ECO:0000313" key="2">
    <source>
        <dbReference type="EMBL" id="GER31455.1"/>
    </source>
</evidence>
<feature type="region of interest" description="Disordered" evidence="1">
    <location>
        <begin position="31"/>
        <end position="66"/>
    </location>
</feature>
<organism evidence="2 3">
    <name type="scientific">Striga asiatica</name>
    <name type="common">Asiatic witchweed</name>
    <name type="synonym">Buchnera asiatica</name>
    <dbReference type="NCBI Taxonomy" id="4170"/>
    <lineage>
        <taxon>Eukaryota</taxon>
        <taxon>Viridiplantae</taxon>
        <taxon>Streptophyta</taxon>
        <taxon>Embryophyta</taxon>
        <taxon>Tracheophyta</taxon>
        <taxon>Spermatophyta</taxon>
        <taxon>Magnoliopsida</taxon>
        <taxon>eudicotyledons</taxon>
        <taxon>Gunneridae</taxon>
        <taxon>Pentapetalae</taxon>
        <taxon>asterids</taxon>
        <taxon>lamiids</taxon>
        <taxon>Lamiales</taxon>
        <taxon>Orobanchaceae</taxon>
        <taxon>Buchnereae</taxon>
        <taxon>Striga</taxon>
    </lineage>
</organism>
<reference evidence="3" key="1">
    <citation type="journal article" date="2019" name="Curr. Biol.">
        <title>Genome Sequence of Striga asiatica Provides Insight into the Evolution of Plant Parasitism.</title>
        <authorList>
            <person name="Yoshida S."/>
            <person name="Kim S."/>
            <person name="Wafula E.K."/>
            <person name="Tanskanen J."/>
            <person name="Kim Y.M."/>
            <person name="Honaas L."/>
            <person name="Yang Z."/>
            <person name="Spallek T."/>
            <person name="Conn C.E."/>
            <person name="Ichihashi Y."/>
            <person name="Cheong K."/>
            <person name="Cui S."/>
            <person name="Der J.P."/>
            <person name="Gundlach H."/>
            <person name="Jiao Y."/>
            <person name="Hori C."/>
            <person name="Ishida J.K."/>
            <person name="Kasahara H."/>
            <person name="Kiba T."/>
            <person name="Kim M.S."/>
            <person name="Koo N."/>
            <person name="Laohavisit A."/>
            <person name="Lee Y.H."/>
            <person name="Lumba S."/>
            <person name="McCourt P."/>
            <person name="Mortimer J.C."/>
            <person name="Mutuku J.M."/>
            <person name="Nomura T."/>
            <person name="Sasaki-Sekimoto Y."/>
            <person name="Seto Y."/>
            <person name="Wang Y."/>
            <person name="Wakatake T."/>
            <person name="Sakakibara H."/>
            <person name="Demura T."/>
            <person name="Yamaguchi S."/>
            <person name="Yoneyama K."/>
            <person name="Manabe R.I."/>
            <person name="Nelson D.C."/>
            <person name="Schulman A.H."/>
            <person name="Timko M.P."/>
            <person name="dePamphilis C.W."/>
            <person name="Choi D."/>
            <person name="Shirasu K."/>
        </authorList>
    </citation>
    <scope>NUCLEOTIDE SEQUENCE [LARGE SCALE GENOMIC DNA]</scope>
    <source>
        <strain evidence="3">cv. UVA1</strain>
    </source>
</reference>
<sequence>MEITSTTNVISKLLQIESQFLKFTHSSTLVKPRNRNPPPFLTHCSTNPNANKNSTYERNSSNPDSKRVKFLNSTRVSLLSRGLIFDSGPDRELLGRARNRFAGGEEVHRRRGKEVVHVVQWPVSPELKRRLQQRDPLGKWRPTHPVQFRRGPCHGLQPGLVGL</sequence>
<evidence type="ECO:0000313" key="3">
    <source>
        <dbReference type="Proteomes" id="UP000325081"/>
    </source>
</evidence>
<accession>A0A5A7PEW0</accession>